<reference evidence="6 7" key="1">
    <citation type="submission" date="2020-10" db="EMBL/GenBank/DDBJ databases">
        <title>Whole genome sequence of oil-degrading bacteria Rhodococcus pyridinivorans strain 5Ap.</title>
        <authorList>
            <person name="Akhremchuk A.E."/>
            <person name="Valentovich L.N."/>
            <person name="Charniauskaya M.I."/>
            <person name="Bukliarevich H.A."/>
            <person name="Titok M.A."/>
        </authorList>
    </citation>
    <scope>NUCLEOTIDE SEQUENCE [LARGE SCALE GENOMIC DNA]</scope>
    <source>
        <strain evidence="6 7">5Ap</strain>
    </source>
</reference>
<name>A0A7M2XM59_9NOCA</name>
<evidence type="ECO:0000256" key="2">
    <source>
        <dbReference type="ARBA" id="ARBA00023002"/>
    </source>
</evidence>
<dbReference type="PROSITE" id="PS00687">
    <property type="entry name" value="ALDEHYDE_DEHYDR_GLU"/>
    <property type="match status" value="1"/>
</dbReference>
<dbReference type="FunFam" id="3.40.605.10:FF:000007">
    <property type="entry name" value="NAD/NADP-dependent betaine aldehyde dehydrogenase"/>
    <property type="match status" value="1"/>
</dbReference>
<feature type="active site" evidence="3">
    <location>
        <position position="258"/>
    </location>
</feature>
<dbReference type="InterPro" id="IPR016161">
    <property type="entry name" value="Ald_DH/histidinol_DH"/>
</dbReference>
<keyword evidence="2 4" id="KW-0560">Oxidoreductase</keyword>
<dbReference type="Gene3D" id="3.40.309.10">
    <property type="entry name" value="Aldehyde Dehydrogenase, Chain A, domain 2"/>
    <property type="match status" value="1"/>
</dbReference>
<dbReference type="PANTHER" id="PTHR43353">
    <property type="entry name" value="SUCCINATE-SEMIALDEHYDE DEHYDROGENASE, MITOCHONDRIAL"/>
    <property type="match status" value="1"/>
</dbReference>
<dbReference type="InterPro" id="IPR029510">
    <property type="entry name" value="Ald_DH_CS_GLU"/>
</dbReference>
<dbReference type="GO" id="GO:0009450">
    <property type="term" value="P:gamma-aminobutyric acid catabolic process"/>
    <property type="evidence" value="ECO:0007669"/>
    <property type="project" value="TreeGrafter"/>
</dbReference>
<proteinExistence type="inferred from homology"/>
<evidence type="ECO:0000313" key="6">
    <source>
        <dbReference type="EMBL" id="QOV98452.1"/>
    </source>
</evidence>
<dbReference type="InterPro" id="IPR016162">
    <property type="entry name" value="Ald_DH_N"/>
</dbReference>
<dbReference type="SUPFAM" id="SSF53720">
    <property type="entry name" value="ALDH-like"/>
    <property type="match status" value="1"/>
</dbReference>
<evidence type="ECO:0000259" key="5">
    <source>
        <dbReference type="Pfam" id="PF00171"/>
    </source>
</evidence>
<organism evidence="6 7">
    <name type="scientific">Rhodococcus pyridinivorans</name>
    <dbReference type="NCBI Taxonomy" id="103816"/>
    <lineage>
        <taxon>Bacteria</taxon>
        <taxon>Bacillati</taxon>
        <taxon>Actinomycetota</taxon>
        <taxon>Actinomycetes</taxon>
        <taxon>Mycobacteriales</taxon>
        <taxon>Nocardiaceae</taxon>
        <taxon>Rhodococcus</taxon>
    </lineage>
</organism>
<dbReference type="InterPro" id="IPR015590">
    <property type="entry name" value="Aldehyde_DH_dom"/>
</dbReference>
<evidence type="ECO:0000256" key="1">
    <source>
        <dbReference type="ARBA" id="ARBA00009986"/>
    </source>
</evidence>
<sequence>MTGFSSLLAAVPTGLWIDGTTRESCSGRRFDIVNPATGTVLTTVANGSVADARHALASAAEVQPAWAATAPRERSEILRRAWELVMERSEEFAQLITLEMGKPLAESRGEVVYGAEFLRWFAEEAVRIGGRTATAPSGNGHIAVIKEPAGPALAITPWNFPLAMGTRKIGPALAAGCTIIVKPAEDTPLTMLLLAHVFAEAGLPRGVLSVLPTLDAPDVVGTLMKDRRLRKVSFTGSTAVGKKIIEQSADQILKSSMELGGNAPFIVFDDADIEDAVDGAMAAKMRNGGEACTAANRLLVHNSIREEFTRALCDRIAATTVGPGYEDDVTLGPLINAKQRNAVAALVDEAVAAGARVRTGGTPIDGPGYFYQPTVIDNVPAGARILSEEIFGPVAVITGFDTEAEVVASANDTDYGLAAYFYTQNLDRASRVARALEFGMVGVNRGIISDPAAPFGGIKQSGLGSEGGSEGIEEYLNTKYIALTP</sequence>
<evidence type="ECO:0000313" key="7">
    <source>
        <dbReference type="Proteomes" id="UP000593818"/>
    </source>
</evidence>
<protein>
    <submittedName>
        <fullName evidence="6">NAD-dependent succinate-semialdehyde dehydrogenase</fullName>
    </submittedName>
</protein>
<dbReference type="GO" id="GO:0004777">
    <property type="term" value="F:succinate-semialdehyde dehydrogenase (NAD+) activity"/>
    <property type="evidence" value="ECO:0007669"/>
    <property type="project" value="TreeGrafter"/>
</dbReference>
<evidence type="ECO:0000256" key="3">
    <source>
        <dbReference type="PROSITE-ProRule" id="PRU10007"/>
    </source>
</evidence>
<dbReference type="CDD" id="cd07103">
    <property type="entry name" value="ALDH_F5_SSADH_GabD"/>
    <property type="match status" value="1"/>
</dbReference>
<dbReference type="RefSeq" id="WP_193902737.1">
    <property type="nucleotide sequence ID" value="NZ_CP063450.1"/>
</dbReference>
<dbReference type="InterPro" id="IPR050740">
    <property type="entry name" value="Aldehyde_DH_Superfamily"/>
</dbReference>
<dbReference type="EMBL" id="CP063450">
    <property type="protein sequence ID" value="QOV98452.1"/>
    <property type="molecule type" value="Genomic_DNA"/>
</dbReference>
<gene>
    <name evidence="6" type="ORF">INP59_21945</name>
</gene>
<keyword evidence="7" id="KW-1185">Reference proteome</keyword>
<dbReference type="InterPro" id="IPR016163">
    <property type="entry name" value="Ald_DH_C"/>
</dbReference>
<dbReference type="AlphaFoldDB" id="A0A7M2XM59"/>
<dbReference type="Gene3D" id="3.40.605.10">
    <property type="entry name" value="Aldehyde Dehydrogenase, Chain A, domain 1"/>
    <property type="match status" value="1"/>
</dbReference>
<dbReference type="FunFam" id="3.40.309.10:FF:000004">
    <property type="entry name" value="Succinate-semialdehyde dehydrogenase I"/>
    <property type="match status" value="1"/>
</dbReference>
<dbReference type="PANTHER" id="PTHR43353:SF5">
    <property type="entry name" value="SUCCINATE-SEMIALDEHYDE DEHYDROGENASE, MITOCHONDRIAL"/>
    <property type="match status" value="1"/>
</dbReference>
<feature type="domain" description="Aldehyde dehydrogenase" evidence="5">
    <location>
        <begin position="24"/>
        <end position="481"/>
    </location>
</feature>
<dbReference type="Pfam" id="PF00171">
    <property type="entry name" value="Aldedh"/>
    <property type="match status" value="1"/>
</dbReference>
<accession>A0A7M2XM59</accession>
<evidence type="ECO:0000256" key="4">
    <source>
        <dbReference type="RuleBase" id="RU003345"/>
    </source>
</evidence>
<comment type="similarity">
    <text evidence="1 4">Belongs to the aldehyde dehydrogenase family.</text>
</comment>
<dbReference type="Proteomes" id="UP000593818">
    <property type="component" value="Chromosome"/>
</dbReference>